<comment type="caution">
    <text evidence="1">The sequence shown here is derived from an EMBL/GenBank/DDBJ whole genome shotgun (WGS) entry which is preliminary data.</text>
</comment>
<dbReference type="InterPro" id="IPR008312">
    <property type="entry name" value="T6SS_TssB1"/>
</dbReference>
<protein>
    <submittedName>
        <fullName evidence="1">Type VI secretion system contractile sheath small subunit</fullName>
    </submittedName>
</protein>
<name>A0ABX0N196_9BURK</name>
<dbReference type="PANTHER" id="PTHR35850:SF1">
    <property type="entry name" value="TYPE VI SECRETION SYSTEM SHEATH PROTEIN TSSB1"/>
    <property type="match status" value="1"/>
</dbReference>
<dbReference type="Proteomes" id="UP000610594">
    <property type="component" value="Unassembled WGS sequence"/>
</dbReference>
<dbReference type="NCBIfam" id="TIGR03358">
    <property type="entry name" value="VI_chp_5"/>
    <property type="match status" value="1"/>
</dbReference>
<organism evidence="1 2">
    <name type="scientific">Massilia genomosp. 1</name>
    <dbReference type="NCBI Taxonomy" id="2609280"/>
    <lineage>
        <taxon>Bacteria</taxon>
        <taxon>Pseudomonadati</taxon>
        <taxon>Pseudomonadota</taxon>
        <taxon>Betaproteobacteria</taxon>
        <taxon>Burkholderiales</taxon>
        <taxon>Oxalobacteraceae</taxon>
        <taxon>Telluria group</taxon>
        <taxon>Massilia</taxon>
    </lineage>
</organism>
<gene>
    <name evidence="1" type="primary">tssB</name>
    <name evidence="1" type="ORF">F1735_28250</name>
</gene>
<evidence type="ECO:0000313" key="1">
    <source>
        <dbReference type="EMBL" id="NHZ66138.1"/>
    </source>
</evidence>
<reference evidence="1 2" key="1">
    <citation type="submission" date="2019-10" db="EMBL/GenBank/DDBJ databases">
        <title>Taxonomy of Antarctic Massilia spp.: description of Massilia rubra sp. nov., Massilia aquatica sp. nov., Massilia mucilaginosa sp. nov., Massilia frigida sp. nov. isolated from streams, lakes and regoliths.</title>
        <authorList>
            <person name="Holochova P."/>
            <person name="Sedlacek I."/>
            <person name="Kralova S."/>
            <person name="Maslanova I."/>
            <person name="Busse H.-J."/>
            <person name="Stankova E."/>
            <person name="Vrbovska V."/>
            <person name="Kovarovic V."/>
            <person name="Bartak M."/>
            <person name="Svec P."/>
            <person name="Pantucek R."/>
        </authorList>
    </citation>
    <scope>NUCLEOTIDE SEQUENCE [LARGE SCALE GENOMIC DNA]</scope>
    <source>
        <strain evidence="1 2">CCM 8694</strain>
    </source>
</reference>
<evidence type="ECO:0000313" key="2">
    <source>
        <dbReference type="Proteomes" id="UP000610594"/>
    </source>
</evidence>
<accession>A0ABX0N196</accession>
<proteinExistence type="predicted"/>
<dbReference type="PANTHER" id="PTHR35850">
    <property type="entry name" value="CYTOPLASMIC PROTEIN-RELATED"/>
    <property type="match status" value="1"/>
</dbReference>
<dbReference type="EMBL" id="WHJF01000115">
    <property type="protein sequence ID" value="NHZ66138.1"/>
    <property type="molecule type" value="Genomic_DNA"/>
</dbReference>
<dbReference type="Pfam" id="PF05591">
    <property type="entry name" value="T6SS_VipA"/>
    <property type="match status" value="1"/>
</dbReference>
<sequence>MRGAWPRNGAGTRSDYAIEFLLASPWTARIDGRFCAVAAAISGHRIGKRIENIASKKLLYFIFFYLEVNIAKKYFESIIFSVLSDRPIDSLRIAPAKTGVLAGVDSSQRVRSMPGAAYFVQGEVMSDIENGQHWLSRNRPPRVQITYDVEIGDAVEKKELPLVVGILSDLDGVKGKIVGEQTFENIDNDNFDEMLKTISPSVTFTLPASTHLPEHPAAQALEATFTFQKFDDFNPVALLKMNKDTADLFEERQRLRDMLARLDGNVRLGDSLDKAFKAAPGATEGSSGAAAPDTAA</sequence>
<keyword evidence="2" id="KW-1185">Reference proteome</keyword>